<dbReference type="SUPFAM" id="SSF54862">
    <property type="entry name" value="4Fe-4S ferredoxins"/>
    <property type="match status" value="1"/>
</dbReference>
<dbReference type="PANTHER" id="PTHR42949">
    <property type="entry name" value="ANAEROBIC GLYCEROL-3-PHOSPHATE DEHYDROGENASE SUBUNIT B"/>
    <property type="match status" value="1"/>
</dbReference>
<organism evidence="4 5">
    <name type="scientific">Diplocloster modestus</name>
    <dbReference type="NCBI Taxonomy" id="2850322"/>
    <lineage>
        <taxon>Bacteria</taxon>
        <taxon>Bacillati</taxon>
        <taxon>Bacillota</taxon>
        <taxon>Clostridia</taxon>
        <taxon>Lachnospirales</taxon>
        <taxon>Lachnospiraceae</taxon>
        <taxon>Diplocloster</taxon>
    </lineage>
</organism>
<dbReference type="Pfam" id="PF04324">
    <property type="entry name" value="Fer2_BFD"/>
    <property type="match status" value="1"/>
</dbReference>
<dbReference type="InterPro" id="IPR007419">
    <property type="entry name" value="BFD-like_2Fe2S-bd_dom"/>
</dbReference>
<dbReference type="PROSITE" id="PS51379">
    <property type="entry name" value="4FE4S_FER_2"/>
    <property type="match status" value="2"/>
</dbReference>
<dbReference type="InterPro" id="IPR051691">
    <property type="entry name" value="Metab_Enz_Cyan_OpOx_G3PDH"/>
</dbReference>
<feature type="region of interest" description="Disordered" evidence="2">
    <location>
        <begin position="234"/>
        <end position="258"/>
    </location>
</feature>
<feature type="domain" description="4Fe-4S ferredoxin-type" evidence="3">
    <location>
        <begin position="28"/>
        <end position="59"/>
    </location>
</feature>
<dbReference type="Pfam" id="PF00037">
    <property type="entry name" value="Fer4"/>
    <property type="match status" value="1"/>
</dbReference>
<protein>
    <submittedName>
        <fullName evidence="4">(2Fe-2S)-binding protein</fullName>
    </submittedName>
</protein>
<dbReference type="InterPro" id="IPR041854">
    <property type="entry name" value="BFD-like_2Fe2S-bd_dom_sf"/>
</dbReference>
<proteinExistence type="predicted"/>
<dbReference type="Gene3D" id="1.10.10.1100">
    <property type="entry name" value="BFD-like [2Fe-2S]-binding domain"/>
    <property type="match status" value="1"/>
</dbReference>
<dbReference type="EMBL" id="JAHQCX010000007">
    <property type="protein sequence ID" value="MBU9726807.1"/>
    <property type="molecule type" value="Genomic_DNA"/>
</dbReference>
<evidence type="ECO:0000313" key="5">
    <source>
        <dbReference type="Proteomes" id="UP001314681"/>
    </source>
</evidence>
<dbReference type="Proteomes" id="UP001314681">
    <property type="component" value="Unassembled WGS sequence"/>
</dbReference>
<reference evidence="4 5" key="1">
    <citation type="submission" date="2021-06" db="EMBL/GenBank/DDBJ databases">
        <title>Description of novel taxa of the family Lachnospiraceae.</title>
        <authorList>
            <person name="Chaplin A.V."/>
            <person name="Sokolova S.R."/>
            <person name="Pikina A.P."/>
            <person name="Korzhanova M."/>
            <person name="Belova V."/>
            <person name="Korostin D."/>
            <person name="Efimov B.A."/>
        </authorList>
    </citation>
    <scope>NUCLEOTIDE SEQUENCE [LARGE SCALE GENOMIC DNA]</scope>
    <source>
        <strain evidence="4 5">ASD4241</strain>
    </source>
</reference>
<evidence type="ECO:0000313" key="4">
    <source>
        <dbReference type="EMBL" id="MBU9726807.1"/>
    </source>
</evidence>
<keyword evidence="1" id="KW-0560">Oxidoreductase</keyword>
<feature type="domain" description="4Fe-4S ferredoxin-type" evidence="3">
    <location>
        <begin position="62"/>
        <end position="91"/>
    </location>
</feature>
<dbReference type="InterPro" id="IPR017896">
    <property type="entry name" value="4Fe4S_Fe-S-bd"/>
</dbReference>
<dbReference type="RefSeq" id="WP_158352910.1">
    <property type="nucleotide sequence ID" value="NZ_JAHQCX010000007.1"/>
</dbReference>
<gene>
    <name evidence="4" type="ORF">KTH90_12350</name>
</gene>
<sequence>MSLLRDGYLSMEELREYRRLPSKERFAQGPVAVLECCQEIPCNPCENACPFGAIHVGSPITNLPWLDEAKCTGCGTCIAHCSGLAIFVVDKTYGKDEACVSFPHEYLPLPVKGQQVKAVDRTGTAVCDATVVRVVNAKKADHTPVVTLAVPREFADTVRGMKRLDGYEEAADPDSCIVCRCEEITAGEIREAIAQGAGTVAEVKRRTRAGMGLCQGRTCSRIITRMIAQERQMPASGIGQDTARPPVKPVPLSAYLED</sequence>
<evidence type="ECO:0000259" key="3">
    <source>
        <dbReference type="PROSITE" id="PS51379"/>
    </source>
</evidence>
<evidence type="ECO:0000256" key="1">
    <source>
        <dbReference type="ARBA" id="ARBA00023002"/>
    </source>
</evidence>
<name>A0ABS6K8H8_9FIRM</name>
<comment type="caution">
    <text evidence="4">The sequence shown here is derived from an EMBL/GenBank/DDBJ whole genome shotgun (WGS) entry which is preliminary data.</text>
</comment>
<keyword evidence="5" id="KW-1185">Reference proteome</keyword>
<dbReference type="CDD" id="cd19946">
    <property type="entry name" value="GlpA-like_Fer2_BFD-like"/>
    <property type="match status" value="1"/>
</dbReference>
<evidence type="ECO:0000256" key="2">
    <source>
        <dbReference type="SAM" id="MobiDB-lite"/>
    </source>
</evidence>
<dbReference type="Gene3D" id="3.30.70.20">
    <property type="match status" value="1"/>
</dbReference>
<accession>A0ABS6K8H8</accession>
<dbReference type="PANTHER" id="PTHR42949:SF3">
    <property type="entry name" value="ANAEROBIC GLYCEROL-3-PHOSPHATE DEHYDROGENASE SUBUNIT B"/>
    <property type="match status" value="1"/>
</dbReference>